<dbReference type="EMBL" id="RBWY01000001">
    <property type="protein sequence ID" value="RKS87478.1"/>
    <property type="molecule type" value="Genomic_DNA"/>
</dbReference>
<dbReference type="SUPFAM" id="SSF53955">
    <property type="entry name" value="Lysozyme-like"/>
    <property type="match status" value="1"/>
</dbReference>
<evidence type="ECO:0000256" key="11">
    <source>
        <dbReference type="ARBA" id="ARBA00049902"/>
    </source>
</evidence>
<dbReference type="GO" id="GO:0006508">
    <property type="term" value="P:proteolysis"/>
    <property type="evidence" value="ECO:0007669"/>
    <property type="project" value="UniProtKB-KW"/>
</dbReference>
<dbReference type="GO" id="GO:0008955">
    <property type="term" value="F:peptidoglycan glycosyltransferase activity"/>
    <property type="evidence" value="ECO:0007669"/>
    <property type="project" value="UniProtKB-EC"/>
</dbReference>
<dbReference type="Gene3D" id="3.40.710.10">
    <property type="entry name" value="DD-peptidase/beta-lactamase superfamily"/>
    <property type="match status" value="1"/>
</dbReference>
<dbReference type="GO" id="GO:0004180">
    <property type="term" value="F:carboxypeptidase activity"/>
    <property type="evidence" value="ECO:0007669"/>
    <property type="project" value="UniProtKB-KW"/>
</dbReference>
<comment type="pathway">
    <text evidence="1">Cell wall biogenesis; peptidoglycan biosynthesis.</text>
</comment>
<comment type="similarity">
    <text evidence="2">In the C-terminal section; belongs to the transpeptidase family.</text>
</comment>
<evidence type="ECO:0000313" key="16">
    <source>
        <dbReference type="Proteomes" id="UP000278542"/>
    </source>
</evidence>
<keyword evidence="7" id="KW-0808">Transferase</keyword>
<evidence type="ECO:0000256" key="4">
    <source>
        <dbReference type="ARBA" id="ARBA00022645"/>
    </source>
</evidence>
<evidence type="ECO:0000256" key="6">
    <source>
        <dbReference type="ARBA" id="ARBA00022676"/>
    </source>
</evidence>
<evidence type="ECO:0000256" key="3">
    <source>
        <dbReference type="ARBA" id="ARBA00007739"/>
    </source>
</evidence>
<protein>
    <recommendedName>
        <fullName evidence="10">peptidoglycan glycosyltransferase</fullName>
        <ecNumber evidence="10">2.4.99.28</ecNumber>
    </recommendedName>
</protein>
<keyword evidence="8" id="KW-0378">Hydrolase</keyword>
<feature type="domain" description="Glycosyl transferase family 51" evidence="13">
    <location>
        <begin position="76"/>
        <end position="224"/>
    </location>
</feature>
<dbReference type="EC" id="2.4.99.28" evidence="10"/>
<evidence type="ECO:0000259" key="13">
    <source>
        <dbReference type="Pfam" id="PF00912"/>
    </source>
</evidence>
<reference evidence="15 16" key="1">
    <citation type="submission" date="2018-10" db="EMBL/GenBank/DDBJ databases">
        <title>Genomic Encyclopedia of Type Strains, Phase IV (KMG-IV): sequencing the most valuable type-strain genomes for metagenomic binning, comparative biology and taxonomic classification.</title>
        <authorList>
            <person name="Goeker M."/>
        </authorList>
    </citation>
    <scope>NUCLEOTIDE SEQUENCE [LARGE SCALE GENOMIC DNA]</scope>
    <source>
        <strain evidence="15 16">DSM 22228</strain>
    </source>
</reference>
<dbReference type="InterPro" id="IPR009647">
    <property type="entry name" value="PBP_C"/>
</dbReference>
<dbReference type="PANTHER" id="PTHR32282">
    <property type="entry name" value="BINDING PROTEIN TRANSPEPTIDASE, PUTATIVE-RELATED"/>
    <property type="match status" value="1"/>
</dbReference>
<feature type="domain" description="Penicillin-binding C-terminal" evidence="14">
    <location>
        <begin position="713"/>
        <end position="797"/>
    </location>
</feature>
<evidence type="ECO:0000256" key="9">
    <source>
        <dbReference type="ARBA" id="ARBA00023268"/>
    </source>
</evidence>
<dbReference type="Pfam" id="PF00905">
    <property type="entry name" value="Transpeptidase"/>
    <property type="match status" value="1"/>
</dbReference>
<dbReference type="NCBIfam" id="TIGR02073">
    <property type="entry name" value="PBP_1c"/>
    <property type="match status" value="1"/>
</dbReference>
<evidence type="ECO:0000256" key="7">
    <source>
        <dbReference type="ARBA" id="ARBA00022679"/>
    </source>
</evidence>
<keyword evidence="16" id="KW-1185">Reference proteome</keyword>
<dbReference type="UniPathway" id="UPA00219"/>
<evidence type="ECO:0000256" key="2">
    <source>
        <dbReference type="ARBA" id="ARBA00007090"/>
    </source>
</evidence>
<dbReference type="Proteomes" id="UP000278542">
    <property type="component" value="Unassembled WGS sequence"/>
</dbReference>
<dbReference type="GO" id="GO:0009252">
    <property type="term" value="P:peptidoglycan biosynthetic process"/>
    <property type="evidence" value="ECO:0007669"/>
    <property type="project" value="UniProtKB-UniPathway"/>
</dbReference>
<dbReference type="InterPro" id="IPR050396">
    <property type="entry name" value="Glycosyltr_51/Transpeptidase"/>
</dbReference>
<dbReference type="SUPFAM" id="SSF56601">
    <property type="entry name" value="beta-lactamase/transpeptidase-like"/>
    <property type="match status" value="1"/>
</dbReference>
<dbReference type="InterPro" id="IPR023346">
    <property type="entry name" value="Lysozyme-like_dom_sf"/>
</dbReference>
<dbReference type="InterPro" id="IPR001264">
    <property type="entry name" value="Glyco_trans_51"/>
</dbReference>
<dbReference type="InterPro" id="IPR012338">
    <property type="entry name" value="Beta-lactam/transpept-like"/>
</dbReference>
<dbReference type="InterPro" id="IPR011815">
    <property type="entry name" value="PBP_1c"/>
</dbReference>
<dbReference type="Pfam" id="PF00912">
    <property type="entry name" value="Transgly"/>
    <property type="match status" value="1"/>
</dbReference>
<evidence type="ECO:0000313" key="15">
    <source>
        <dbReference type="EMBL" id="RKS87478.1"/>
    </source>
</evidence>
<dbReference type="AlphaFoldDB" id="A0A495RL05"/>
<dbReference type="InterPro" id="IPR036950">
    <property type="entry name" value="PBP_transglycosylase"/>
</dbReference>
<name>A0A495RL05_9GAMM</name>
<keyword evidence="4" id="KW-0121">Carboxypeptidase</keyword>
<comment type="similarity">
    <text evidence="3">In the N-terminal section; belongs to the glycosyltransferase 51 family.</text>
</comment>
<dbReference type="GO" id="GO:0030288">
    <property type="term" value="C:outer membrane-bounded periplasmic space"/>
    <property type="evidence" value="ECO:0007669"/>
    <property type="project" value="TreeGrafter"/>
</dbReference>
<sequence length="803" mass="90496">MPKGYVDVPFYTTRRNMRMLPLWIKRHQNSLMAIVLLAIIAIVVRLLPHPPLSEPLTFSKTFYDSNHKLLRVTLADDDRYRLWTPLEDISPYVVDSLLLHEDQWFYYHLGINPISLMRAFWATYIGGGNRQGASTITMQLARMHWKINTKTIAGKLLQILRAIELELMYSKHDILEAYLNYAPFGRNIESVGAASLIYFDKPIAQVNLPEALTLTVLPQSPTYRIDKLTGVAGPALVKARNQLFERWQDAYATEDNIAALFKAPLIMRQPEQLPFTAPHFINQILQQAQFAEHDQTITTTLDSHLQKIIEQQVSVFIERNSPKGIKNASVLLVDSQTMAVKALIGSANYFNDAIQGQVNGTLAKRSPGSTLKPFIYALGIDQGVLHPMTILKDVETDFGFYTPENFDRRFTGPISATEALIRSRNIPAVFVASKLKSPSFYQFLKQAHIQNLASEEHYGLALVLGGGEVTPQELATLYAMLPNQGKWQPLQFIESAHHADDMPPTQLLSPEASFMAKEMLLQNTRKQDILYKKQNRTIPIYWKTGTSWGFRDAWTAGGFKQYVLVVWLGNFDGTGNNAFVGADAATPLFFNIIDAINAYYPNAKLLVQPLPQNIKQVDICLPSGNLVTKWCQVKGKTWFIPGVSPITVDNIYRPVMIDNQTGLVACPPYNPNTSHTEVFEYWPSDLARIFAKAGMPKKLPPDSSHCLAPQTYLGQPPKISSPLKNVVYQLRVTNQKNERIRLAATADGEVKQLYWFIDNQFMGNSTPNQAIDWLPTRSGLFKLLVVDDLGRSDSRTIKVSLLE</sequence>
<evidence type="ECO:0000256" key="5">
    <source>
        <dbReference type="ARBA" id="ARBA00022670"/>
    </source>
</evidence>
<dbReference type="Gene3D" id="1.10.3810.10">
    <property type="entry name" value="Biosynthetic peptidoglycan transglycosylase-like"/>
    <property type="match status" value="1"/>
</dbReference>
<keyword evidence="9" id="KW-0511">Multifunctional enzyme</keyword>
<dbReference type="PANTHER" id="PTHR32282:SF15">
    <property type="entry name" value="PENICILLIN-BINDING PROTEIN 1C"/>
    <property type="match status" value="1"/>
</dbReference>
<feature type="domain" description="Penicillin-binding protein transpeptidase" evidence="12">
    <location>
        <begin position="329"/>
        <end position="547"/>
    </location>
</feature>
<evidence type="ECO:0000259" key="12">
    <source>
        <dbReference type="Pfam" id="PF00905"/>
    </source>
</evidence>
<comment type="caution">
    <text evidence="15">The sequence shown here is derived from an EMBL/GenBank/DDBJ whole genome shotgun (WGS) entry which is preliminary data.</text>
</comment>
<dbReference type="GO" id="GO:0008658">
    <property type="term" value="F:penicillin binding"/>
    <property type="evidence" value="ECO:0007669"/>
    <property type="project" value="InterPro"/>
</dbReference>
<evidence type="ECO:0000259" key="14">
    <source>
        <dbReference type="Pfam" id="PF06832"/>
    </source>
</evidence>
<dbReference type="InterPro" id="IPR001460">
    <property type="entry name" value="PCN-bd_Tpept"/>
</dbReference>
<evidence type="ECO:0000256" key="1">
    <source>
        <dbReference type="ARBA" id="ARBA00004752"/>
    </source>
</evidence>
<evidence type="ECO:0000256" key="10">
    <source>
        <dbReference type="ARBA" id="ARBA00044770"/>
    </source>
</evidence>
<keyword evidence="6" id="KW-0328">Glycosyltransferase</keyword>
<gene>
    <name evidence="15" type="ORF">DES39_0712</name>
</gene>
<organism evidence="15 16">
    <name type="scientific">Orbus hercynius</name>
    <dbReference type="NCBI Taxonomy" id="593135"/>
    <lineage>
        <taxon>Bacteria</taxon>
        <taxon>Pseudomonadati</taxon>
        <taxon>Pseudomonadota</taxon>
        <taxon>Gammaproteobacteria</taxon>
        <taxon>Orbales</taxon>
        <taxon>Orbaceae</taxon>
        <taxon>Orbus</taxon>
    </lineage>
</organism>
<accession>A0A495RL05</accession>
<evidence type="ECO:0000256" key="8">
    <source>
        <dbReference type="ARBA" id="ARBA00022801"/>
    </source>
</evidence>
<proteinExistence type="inferred from homology"/>
<dbReference type="Pfam" id="PF06832">
    <property type="entry name" value="BiPBP_C"/>
    <property type="match status" value="1"/>
</dbReference>
<keyword evidence="5" id="KW-0645">Protease</keyword>
<comment type="catalytic activity">
    <reaction evidence="11">
        <text>[GlcNAc-(1-&gt;4)-Mur2Ac(oyl-L-Ala-gamma-D-Glu-L-Lys-D-Ala-D-Ala)](n)-di-trans,octa-cis-undecaprenyl diphosphate + beta-D-GlcNAc-(1-&gt;4)-Mur2Ac(oyl-L-Ala-gamma-D-Glu-L-Lys-D-Ala-D-Ala)-di-trans,octa-cis-undecaprenyl diphosphate = [GlcNAc-(1-&gt;4)-Mur2Ac(oyl-L-Ala-gamma-D-Glu-L-Lys-D-Ala-D-Ala)](n+1)-di-trans,octa-cis-undecaprenyl diphosphate + di-trans,octa-cis-undecaprenyl diphosphate + H(+)</text>
        <dbReference type="Rhea" id="RHEA:23708"/>
        <dbReference type="Rhea" id="RHEA-COMP:9602"/>
        <dbReference type="Rhea" id="RHEA-COMP:9603"/>
        <dbReference type="ChEBI" id="CHEBI:15378"/>
        <dbReference type="ChEBI" id="CHEBI:58405"/>
        <dbReference type="ChEBI" id="CHEBI:60033"/>
        <dbReference type="ChEBI" id="CHEBI:78435"/>
        <dbReference type="EC" id="2.4.99.28"/>
    </reaction>
</comment>